<accession>A0A5B7IDL5</accession>
<gene>
    <name evidence="3" type="ORF">E2C01_076594</name>
</gene>
<feature type="chain" id="PRO_5022836467" evidence="2">
    <location>
        <begin position="21"/>
        <end position="330"/>
    </location>
</feature>
<proteinExistence type="predicted"/>
<sequence>MAVSVRVLAMAVGLVAGVQASTHHSTTTSTHPSTRPWAHLLQEVIFPPGGGPRVMRAVLGMGHDALLPRRPHIPPINDHSAAHVFPEDVQLPHSATSPPPVALSGEKDTGLEYFVPASAYVVDSHAAADDATNVPTSVLFSASFSAFNDTSASDASTSSSASSVPSMHASFTAYHNASTSTTTNATPATASLTRKWRLMMSLDGALNLQEPDGVPWGVARPLGNLRKTRRSNVGRDEVVRRKREVEMEEEGGFVSSIVKSFSANVLWVKIVSDQAIGIVFTLVSSVAFYVLHIIGLGHIISTGELIGVLWAIYDAKVVFVAWLLERGYLV</sequence>
<feature type="transmembrane region" description="Helical" evidence="1">
    <location>
        <begin position="306"/>
        <end position="324"/>
    </location>
</feature>
<dbReference type="EMBL" id="VSRR010058497">
    <property type="protein sequence ID" value="MPC81952.1"/>
    <property type="molecule type" value="Genomic_DNA"/>
</dbReference>
<reference evidence="3 4" key="1">
    <citation type="submission" date="2019-05" db="EMBL/GenBank/DDBJ databases">
        <title>Another draft genome of Portunus trituberculatus and its Hox gene families provides insights of decapod evolution.</title>
        <authorList>
            <person name="Jeong J.-H."/>
            <person name="Song I."/>
            <person name="Kim S."/>
            <person name="Choi T."/>
            <person name="Kim D."/>
            <person name="Ryu S."/>
            <person name="Kim W."/>
        </authorList>
    </citation>
    <scope>NUCLEOTIDE SEQUENCE [LARGE SCALE GENOMIC DNA]</scope>
    <source>
        <tissue evidence="3">Muscle</tissue>
    </source>
</reference>
<evidence type="ECO:0000256" key="1">
    <source>
        <dbReference type="SAM" id="Phobius"/>
    </source>
</evidence>
<evidence type="ECO:0000313" key="4">
    <source>
        <dbReference type="Proteomes" id="UP000324222"/>
    </source>
</evidence>
<keyword evidence="4" id="KW-1185">Reference proteome</keyword>
<keyword evidence="1" id="KW-0472">Membrane</keyword>
<keyword evidence="2" id="KW-0732">Signal</keyword>
<keyword evidence="1" id="KW-1133">Transmembrane helix</keyword>
<feature type="transmembrane region" description="Helical" evidence="1">
    <location>
        <begin position="275"/>
        <end position="294"/>
    </location>
</feature>
<evidence type="ECO:0000313" key="3">
    <source>
        <dbReference type="EMBL" id="MPC81952.1"/>
    </source>
</evidence>
<organism evidence="3 4">
    <name type="scientific">Portunus trituberculatus</name>
    <name type="common">Swimming crab</name>
    <name type="synonym">Neptunus trituberculatus</name>
    <dbReference type="NCBI Taxonomy" id="210409"/>
    <lineage>
        <taxon>Eukaryota</taxon>
        <taxon>Metazoa</taxon>
        <taxon>Ecdysozoa</taxon>
        <taxon>Arthropoda</taxon>
        <taxon>Crustacea</taxon>
        <taxon>Multicrustacea</taxon>
        <taxon>Malacostraca</taxon>
        <taxon>Eumalacostraca</taxon>
        <taxon>Eucarida</taxon>
        <taxon>Decapoda</taxon>
        <taxon>Pleocyemata</taxon>
        <taxon>Brachyura</taxon>
        <taxon>Eubrachyura</taxon>
        <taxon>Portunoidea</taxon>
        <taxon>Portunidae</taxon>
        <taxon>Portuninae</taxon>
        <taxon>Portunus</taxon>
    </lineage>
</organism>
<name>A0A5B7IDL5_PORTR</name>
<feature type="signal peptide" evidence="2">
    <location>
        <begin position="1"/>
        <end position="20"/>
    </location>
</feature>
<evidence type="ECO:0000256" key="2">
    <source>
        <dbReference type="SAM" id="SignalP"/>
    </source>
</evidence>
<protein>
    <submittedName>
        <fullName evidence="3">Uncharacterized protein</fullName>
    </submittedName>
</protein>
<comment type="caution">
    <text evidence="3">The sequence shown here is derived from an EMBL/GenBank/DDBJ whole genome shotgun (WGS) entry which is preliminary data.</text>
</comment>
<dbReference type="Proteomes" id="UP000324222">
    <property type="component" value="Unassembled WGS sequence"/>
</dbReference>
<keyword evidence="1" id="KW-0812">Transmembrane</keyword>
<dbReference type="AlphaFoldDB" id="A0A5B7IDL5"/>